<evidence type="ECO:0000256" key="12">
    <source>
        <dbReference type="ARBA" id="ARBA00022801"/>
    </source>
</evidence>
<dbReference type="PIRSF" id="PIRSF002799">
    <property type="entry name" value="PBP_1b"/>
    <property type="match status" value="1"/>
</dbReference>
<dbReference type="GO" id="GO:0009252">
    <property type="term" value="P:peptidoglycan biosynthetic process"/>
    <property type="evidence" value="ECO:0007669"/>
    <property type="project" value="UniProtKB-UniRule"/>
</dbReference>
<dbReference type="Proteomes" id="UP000002192">
    <property type="component" value="Chromosome"/>
</dbReference>
<evidence type="ECO:0000256" key="1">
    <source>
        <dbReference type="ARBA" id="ARBA00002624"/>
    </source>
</evidence>
<dbReference type="InterPro" id="IPR023346">
    <property type="entry name" value="Lysozyme-like_dom_sf"/>
</dbReference>
<dbReference type="PANTHER" id="PTHR32282:SF11">
    <property type="entry name" value="PENICILLIN-BINDING PROTEIN 1B"/>
    <property type="match status" value="1"/>
</dbReference>
<evidence type="ECO:0000256" key="21">
    <source>
        <dbReference type="ARBA" id="ARBA00049902"/>
    </source>
</evidence>
<dbReference type="NCBIfam" id="TIGR02071">
    <property type="entry name" value="PBP_1b"/>
    <property type="match status" value="1"/>
</dbReference>
<dbReference type="STRING" id="203907.Bfl154"/>
<dbReference type="GO" id="GO:0008360">
    <property type="term" value="P:regulation of cell shape"/>
    <property type="evidence" value="ECO:0007669"/>
    <property type="project" value="UniProtKB-UniRule"/>
</dbReference>
<evidence type="ECO:0000256" key="13">
    <source>
        <dbReference type="ARBA" id="ARBA00022960"/>
    </source>
</evidence>
<evidence type="ECO:0000256" key="18">
    <source>
        <dbReference type="ARBA" id="ARBA00023316"/>
    </source>
</evidence>
<keyword evidence="17" id="KW-0511">Multifunctional enzyme</keyword>
<dbReference type="Gene3D" id="3.30.2060.10">
    <property type="entry name" value="Penicillin-binding protein 1b domain"/>
    <property type="match status" value="1"/>
</dbReference>
<evidence type="ECO:0000256" key="23">
    <source>
        <dbReference type="NCBIfam" id="TIGR02071"/>
    </source>
</evidence>
<keyword evidence="14 24" id="KW-0573">Peptidoglycan synthesis</keyword>
<evidence type="ECO:0000256" key="20">
    <source>
        <dbReference type="ARBA" id="ARBA00034000"/>
    </source>
</evidence>
<keyword evidence="13 24" id="KW-0133">Cell shape</keyword>
<dbReference type="GO" id="GO:0008955">
    <property type="term" value="F:peptidoglycan glycosyltransferase activity"/>
    <property type="evidence" value="ECO:0007669"/>
    <property type="project" value="UniProtKB-UniRule"/>
</dbReference>
<dbReference type="SUPFAM" id="SSF53955">
    <property type="entry name" value="Lysozyme-like"/>
    <property type="match status" value="1"/>
</dbReference>
<dbReference type="InterPro" id="IPR050396">
    <property type="entry name" value="Glycosyltr_51/Transpeptidase"/>
</dbReference>
<protein>
    <recommendedName>
        <fullName evidence="6 23">Penicillin-binding protein 1B</fullName>
        <shortName evidence="24">PBP-1b</shortName>
        <shortName evidence="24">PBP1b</shortName>
    </recommendedName>
    <alternativeName>
        <fullName evidence="19 24">Murein polymerase</fullName>
    </alternativeName>
</protein>
<dbReference type="GO" id="GO:0071555">
    <property type="term" value="P:cell wall organization"/>
    <property type="evidence" value="ECO:0007669"/>
    <property type="project" value="UniProtKB-UniRule"/>
</dbReference>
<comment type="pathway">
    <text evidence="22">Glycan biosynthesis.</text>
</comment>
<dbReference type="InterPro" id="IPR011813">
    <property type="entry name" value="PBP_1b"/>
</dbReference>
<feature type="active site" description="Proton donor; for transglycosylase activity" evidence="25">
    <location>
        <position position="177"/>
    </location>
</feature>
<evidence type="ECO:0000313" key="30">
    <source>
        <dbReference type="EMBL" id="CAD83675.1"/>
    </source>
</evidence>
<evidence type="ECO:0000256" key="22">
    <source>
        <dbReference type="ARBA" id="ARBA00060592"/>
    </source>
</evidence>
<evidence type="ECO:0000256" key="17">
    <source>
        <dbReference type="ARBA" id="ARBA00023268"/>
    </source>
</evidence>
<dbReference type="Pfam" id="PF14814">
    <property type="entry name" value="UB2H"/>
    <property type="match status" value="1"/>
</dbReference>
<evidence type="ECO:0000256" key="19">
    <source>
        <dbReference type="ARBA" id="ARBA00032454"/>
    </source>
</evidence>
<name>Q7VQH6_BLOFL</name>
<dbReference type="SUPFAM" id="SSF56601">
    <property type="entry name" value="beta-lactamase/transpeptidase-like"/>
    <property type="match status" value="1"/>
</dbReference>
<dbReference type="Pfam" id="PF00912">
    <property type="entry name" value="Transgly"/>
    <property type="match status" value="1"/>
</dbReference>
<comment type="subcellular location">
    <subcellularLocation>
        <location evidence="2">Cell membrane</location>
    </subcellularLocation>
</comment>
<keyword evidence="15 26" id="KW-0472">Membrane</keyword>
<dbReference type="FunFam" id="1.10.3810.10:FF:000002">
    <property type="entry name" value="Penicillin-binding protein 1B"/>
    <property type="match status" value="1"/>
</dbReference>
<keyword evidence="16" id="KW-0046">Antibiotic resistance</keyword>
<dbReference type="OrthoDB" id="9766909at2"/>
<dbReference type="InterPro" id="IPR036950">
    <property type="entry name" value="PBP_transglycosylase"/>
</dbReference>
<evidence type="ECO:0000259" key="27">
    <source>
        <dbReference type="Pfam" id="PF00905"/>
    </source>
</evidence>
<evidence type="ECO:0000313" key="31">
    <source>
        <dbReference type="Proteomes" id="UP000002192"/>
    </source>
</evidence>
<reference evidence="30 31" key="1">
    <citation type="journal article" date="2003" name="Proc. Natl. Acad. Sci. U.S.A.">
        <title>The genome sequence of Blochmannia floridanus: comparative analysis of reduced genomes.</title>
        <authorList>
            <person name="Gil R."/>
            <person name="Silva F.J."/>
            <person name="Zientz E."/>
            <person name="Delmotte F."/>
            <person name="Gonzalez-Candelas F."/>
            <person name="Latorre A."/>
            <person name="Rausell C."/>
            <person name="Kramerbeek J."/>
            <person name="Gadau J."/>
            <person name="Hoelldobler B."/>
            <person name="van Ham R.C.H.J."/>
            <person name="Gross R."/>
            <person name="Moya A."/>
        </authorList>
    </citation>
    <scope>NUCLEOTIDE SEQUENCE [LARGE SCALE GENOMIC DNA]</scope>
</reference>
<keyword evidence="10 24" id="KW-0328">Glycosyltransferase</keyword>
<dbReference type="HOGENOM" id="CLU_006354_2_7_6"/>
<keyword evidence="12 30" id="KW-0378">Hydrolase</keyword>
<dbReference type="InterPro" id="IPR001264">
    <property type="entry name" value="Glyco_trans_51"/>
</dbReference>
<keyword evidence="31" id="KW-1185">Reference proteome</keyword>
<keyword evidence="26" id="KW-0812">Transmembrane</keyword>
<proteinExistence type="inferred from homology"/>
<dbReference type="NCBIfam" id="NF007061">
    <property type="entry name" value="PRK09506.1"/>
    <property type="match status" value="1"/>
</dbReference>
<feature type="domain" description="Bifunctional transglycosylase second" evidence="29">
    <location>
        <begin position="58"/>
        <end position="140"/>
    </location>
</feature>
<dbReference type="InterPro" id="IPR001460">
    <property type="entry name" value="PCN-bd_Tpept"/>
</dbReference>
<dbReference type="InterPro" id="IPR012338">
    <property type="entry name" value="Beta-lactam/transpept-like"/>
</dbReference>
<keyword evidence="9" id="KW-0645">Protease</keyword>
<comment type="catalytic activity">
    <reaction evidence="20">
        <text>Preferential cleavage: (Ac)2-L-Lys-D-Ala-|-D-Ala. Also transpeptidation of peptidyl-alanyl moieties that are N-acyl substituents of D-alanine.</text>
        <dbReference type="EC" id="3.4.16.4"/>
    </reaction>
</comment>
<evidence type="ECO:0000256" key="9">
    <source>
        <dbReference type="ARBA" id="ARBA00022670"/>
    </source>
</evidence>
<dbReference type="AlphaFoldDB" id="Q7VQH6"/>
<feature type="active site" description="Acyl-ester intermediate; for transpeptidase activity" evidence="25">
    <location>
        <position position="455"/>
    </location>
</feature>
<dbReference type="KEGG" id="bfl:Bfl154"/>
<feature type="domain" description="Penicillin-binding protein transpeptidase" evidence="27">
    <location>
        <begin position="417"/>
        <end position="666"/>
    </location>
</feature>
<keyword evidence="18 24" id="KW-0961">Cell wall biogenesis/degradation</keyword>
<dbReference type="InterPro" id="IPR028166">
    <property type="entry name" value="UB2H"/>
</dbReference>
<dbReference type="CAZy" id="GT51">
    <property type="family name" value="Glycosyltransferase Family 51"/>
</dbReference>
<dbReference type="GO" id="GO:0046677">
    <property type="term" value="P:response to antibiotic"/>
    <property type="evidence" value="ECO:0007669"/>
    <property type="project" value="UniProtKB-UniRule"/>
</dbReference>
<dbReference type="GO" id="GO:0006508">
    <property type="term" value="P:proteolysis"/>
    <property type="evidence" value="ECO:0007669"/>
    <property type="project" value="UniProtKB-KW"/>
</dbReference>
<keyword evidence="11 24" id="KW-0808">Transferase</keyword>
<accession>Q7VQH6</accession>
<comment type="catalytic activity">
    <reaction evidence="21">
        <text>[GlcNAc-(1-&gt;4)-Mur2Ac(oyl-L-Ala-gamma-D-Glu-L-Lys-D-Ala-D-Ala)](n)-di-trans,octa-cis-undecaprenyl diphosphate + beta-D-GlcNAc-(1-&gt;4)-Mur2Ac(oyl-L-Ala-gamma-D-Glu-L-Lys-D-Ala-D-Ala)-di-trans,octa-cis-undecaprenyl diphosphate = [GlcNAc-(1-&gt;4)-Mur2Ac(oyl-L-Ala-gamma-D-Glu-L-Lys-D-Ala-D-Ala)](n+1)-di-trans,octa-cis-undecaprenyl diphosphate + di-trans,octa-cis-undecaprenyl diphosphate + H(+)</text>
        <dbReference type="Rhea" id="RHEA:23708"/>
        <dbReference type="Rhea" id="RHEA-COMP:9602"/>
        <dbReference type="Rhea" id="RHEA-COMP:9603"/>
        <dbReference type="ChEBI" id="CHEBI:15378"/>
        <dbReference type="ChEBI" id="CHEBI:58405"/>
        <dbReference type="ChEBI" id="CHEBI:60033"/>
        <dbReference type="ChEBI" id="CHEBI:78435"/>
        <dbReference type="EC" id="2.4.99.28"/>
    </reaction>
</comment>
<evidence type="ECO:0000259" key="29">
    <source>
        <dbReference type="Pfam" id="PF14814"/>
    </source>
</evidence>
<feature type="domain" description="Glycosyl transferase family 51" evidence="28">
    <location>
        <begin position="153"/>
        <end position="323"/>
    </location>
</feature>
<sequence>MIINHVLYIMRYSIYVFIFIVLLIGVYGVILDTKIQNRINGQVWGLPTIVYSRIVHVEPNMYCSQEDMIRLLKTLQYREVSKITRSGEFIVYDNNIDLLRRSFDFPNIEEKEIFVSLYFNKDKLIRIYNQNTKNDFGLLRIDPKIISVQYAPQGQQRLFIPRSKFPDILIDMLLSVEDRYFYQHDGIRISAIIRACLANIVSGHTVQGGSTITQQLVKNLFLSNTRSLWRKFNEIYMALLFEYRYSKDRILELYLNEIYFGQNGNDQIRGFPLASFYYFGRPVDELSLDQQAMLIGMIKGASLYNPWKNPKKTLDRRNLVLKLLNNVHVIDSKLYDVLISRPLAVQSKDEVLALHPAFMQMVCEEINNISNMYSFHDLSGLRIFTTLDPIAQQLAEKAMKIGIRRLRQRFDAVDLEGAVVIIDRFSGVVRAMVGGADPHFSGFNRALYARRPIGSLIKPAIYLTALNQPNKYHLNTWIADTPIHLQQSNGFVWSPRNYDRQFRGKVMLIDAFVKSLNIPTVHLGLVLGLDTVVDFLIKLGISSNAISSFPSILLGAISLTPMEVAQEFQTIASGGQHSTMSCIDYIVNTKNVILYQYFPKVKRVVSPQSAYLVMYAMQQVVTKGTSYNLSLKFSSLKLAAKTGTTNDSRDSWFVGIDGKEVVVIWVGRDNNGKTKLTGTNGALKLYSLYLDMQSNPIPLKLTLPSNIVHIPIDYAGNILPYKVGKNSYEYILPIWRNNFSLLPYFDNKSEVVSYNQDVLDFSEKQDCHNMEEWINSILDE</sequence>
<evidence type="ECO:0000256" key="11">
    <source>
        <dbReference type="ARBA" id="ARBA00022679"/>
    </source>
</evidence>
<dbReference type="EMBL" id="BX248583">
    <property type="protein sequence ID" value="CAD83675.1"/>
    <property type="molecule type" value="Genomic_DNA"/>
</dbReference>
<dbReference type="UniPathway" id="UPA00219"/>
<keyword evidence="26" id="KW-1133">Transmembrane helix</keyword>
<evidence type="ECO:0000256" key="4">
    <source>
        <dbReference type="ARBA" id="ARBA00007090"/>
    </source>
</evidence>
<dbReference type="eggNOG" id="COG0744">
    <property type="taxonomic scope" value="Bacteria"/>
</dbReference>
<comment type="similarity">
    <text evidence="4 24">In the C-terminal section; belongs to the transpeptidase family.</text>
</comment>
<comment type="pathway">
    <text evidence="3 24">Cell wall biogenesis; peptidoglycan biosynthesis.</text>
</comment>
<evidence type="ECO:0000256" key="2">
    <source>
        <dbReference type="ARBA" id="ARBA00004236"/>
    </source>
</evidence>
<comment type="similarity">
    <text evidence="5 24">In the N-terminal section; belongs to the glycosyltransferase 51 family.</text>
</comment>
<organism evidence="30 31">
    <name type="scientific">Blochmanniella floridana</name>
    <dbReference type="NCBI Taxonomy" id="203907"/>
    <lineage>
        <taxon>Bacteria</taxon>
        <taxon>Pseudomonadati</taxon>
        <taxon>Pseudomonadota</taxon>
        <taxon>Gammaproteobacteria</taxon>
        <taxon>Enterobacterales</taxon>
        <taxon>Enterobacteriaceae</taxon>
        <taxon>ant endosymbionts</taxon>
        <taxon>Candidatus Blochmanniella</taxon>
    </lineage>
</organism>
<evidence type="ECO:0000256" key="7">
    <source>
        <dbReference type="ARBA" id="ARBA00022475"/>
    </source>
</evidence>
<dbReference type="Pfam" id="PF00905">
    <property type="entry name" value="Transpeptidase"/>
    <property type="match status" value="1"/>
</dbReference>
<evidence type="ECO:0000256" key="16">
    <source>
        <dbReference type="ARBA" id="ARBA00023251"/>
    </source>
</evidence>
<keyword evidence="8" id="KW-0121">Carboxypeptidase</keyword>
<keyword evidence="7" id="KW-1003">Cell membrane</keyword>
<evidence type="ECO:0000256" key="25">
    <source>
        <dbReference type="PIRSR" id="PIRSR002799-1"/>
    </source>
</evidence>
<dbReference type="PANTHER" id="PTHR32282">
    <property type="entry name" value="BINDING PROTEIN TRANSPEPTIDASE, PUTATIVE-RELATED"/>
    <property type="match status" value="1"/>
</dbReference>
<comment type="function">
    <text evidence="1 24">Cell wall formation. Synthesis of cross-linked peptidoglycan from the lipid intermediates. The enzyme has a penicillin-insensitive transglycosylase N-terminal domain (formation of linear glycan strands) and a penicillin-sensitive transpeptidase C-terminal domain (cross-linking of the peptide subunits).</text>
</comment>
<evidence type="ECO:0000259" key="28">
    <source>
        <dbReference type="Pfam" id="PF00912"/>
    </source>
</evidence>
<evidence type="ECO:0000256" key="5">
    <source>
        <dbReference type="ARBA" id="ARBA00007739"/>
    </source>
</evidence>
<dbReference type="GO" id="GO:0005886">
    <property type="term" value="C:plasma membrane"/>
    <property type="evidence" value="ECO:0007669"/>
    <property type="project" value="UniProtKB-SubCell"/>
</dbReference>
<dbReference type="GO" id="GO:0009002">
    <property type="term" value="F:serine-type D-Ala-D-Ala carboxypeptidase activity"/>
    <property type="evidence" value="ECO:0007669"/>
    <property type="project" value="UniProtKB-EC"/>
</dbReference>
<evidence type="ECO:0000256" key="26">
    <source>
        <dbReference type="SAM" id="Phobius"/>
    </source>
</evidence>
<dbReference type="GO" id="GO:0009274">
    <property type="term" value="C:peptidoglycan-based cell wall"/>
    <property type="evidence" value="ECO:0007669"/>
    <property type="project" value="UniProtKB-UniRule"/>
</dbReference>
<feature type="transmembrane region" description="Helical" evidence="26">
    <location>
        <begin position="12"/>
        <end position="30"/>
    </location>
</feature>
<evidence type="ECO:0000256" key="10">
    <source>
        <dbReference type="ARBA" id="ARBA00022676"/>
    </source>
</evidence>
<gene>
    <name evidence="30" type="primary">mrcB</name>
    <name evidence="30" type="ordered locus">Bfl154</name>
</gene>
<evidence type="ECO:0000256" key="15">
    <source>
        <dbReference type="ARBA" id="ARBA00023136"/>
    </source>
</evidence>
<evidence type="ECO:0000256" key="3">
    <source>
        <dbReference type="ARBA" id="ARBA00004752"/>
    </source>
</evidence>
<evidence type="ECO:0000256" key="8">
    <source>
        <dbReference type="ARBA" id="ARBA00022645"/>
    </source>
</evidence>
<evidence type="ECO:0000256" key="24">
    <source>
        <dbReference type="PIRNR" id="PIRNR002799"/>
    </source>
</evidence>
<evidence type="ECO:0000256" key="6">
    <source>
        <dbReference type="ARBA" id="ARBA00018637"/>
    </source>
</evidence>
<dbReference type="NCBIfam" id="NF011423">
    <property type="entry name" value="PRK14850.1"/>
    <property type="match status" value="1"/>
</dbReference>
<dbReference type="GO" id="GO:0008658">
    <property type="term" value="F:penicillin binding"/>
    <property type="evidence" value="ECO:0007669"/>
    <property type="project" value="UniProtKB-UniRule"/>
</dbReference>
<dbReference type="GO" id="GO:0030288">
    <property type="term" value="C:outer membrane-bounded periplasmic space"/>
    <property type="evidence" value="ECO:0007669"/>
    <property type="project" value="TreeGrafter"/>
</dbReference>
<dbReference type="Gene3D" id="3.40.710.10">
    <property type="entry name" value="DD-peptidase/beta-lactamase superfamily"/>
    <property type="match status" value="1"/>
</dbReference>
<dbReference type="Gene3D" id="1.10.3810.10">
    <property type="entry name" value="Biosynthetic peptidoglycan transglycosylase-like"/>
    <property type="match status" value="1"/>
</dbReference>
<evidence type="ECO:0000256" key="14">
    <source>
        <dbReference type="ARBA" id="ARBA00022984"/>
    </source>
</evidence>